<sequence length="77" mass="8947">MPSAISNTHQTNNTQQQGLNSEENQLRYALTQKSRDVEVQEKDYLLFGFRWHNLHARYRSCPLRCPTDAAKRTPPST</sequence>
<feature type="compositionally biased region" description="Low complexity" evidence="1">
    <location>
        <begin position="7"/>
        <end position="17"/>
    </location>
</feature>
<dbReference type="AlphaFoldDB" id="A0A395IGQ7"/>
<keyword evidence="3" id="KW-1185">Reference proteome</keyword>
<comment type="caution">
    <text evidence="2">The sequence shown here is derived from an EMBL/GenBank/DDBJ whole genome shotgun (WGS) entry which is preliminary data.</text>
</comment>
<accession>A0A395IGQ7</accession>
<organism evidence="2 3">
    <name type="scientific">Monilinia fructigena</name>
    <dbReference type="NCBI Taxonomy" id="38457"/>
    <lineage>
        <taxon>Eukaryota</taxon>
        <taxon>Fungi</taxon>
        <taxon>Dikarya</taxon>
        <taxon>Ascomycota</taxon>
        <taxon>Pezizomycotina</taxon>
        <taxon>Leotiomycetes</taxon>
        <taxon>Helotiales</taxon>
        <taxon>Sclerotiniaceae</taxon>
        <taxon>Monilinia</taxon>
    </lineage>
</organism>
<name>A0A395IGQ7_9HELO</name>
<evidence type="ECO:0000256" key="1">
    <source>
        <dbReference type="SAM" id="MobiDB-lite"/>
    </source>
</evidence>
<protein>
    <submittedName>
        <fullName evidence="2">Uncharacterized protein</fullName>
    </submittedName>
</protein>
<feature type="region of interest" description="Disordered" evidence="1">
    <location>
        <begin position="1"/>
        <end position="24"/>
    </location>
</feature>
<evidence type="ECO:0000313" key="3">
    <source>
        <dbReference type="Proteomes" id="UP000249056"/>
    </source>
</evidence>
<proteinExistence type="predicted"/>
<gene>
    <name evidence="2" type="ORF">DID88_006784</name>
</gene>
<evidence type="ECO:0000313" key="2">
    <source>
        <dbReference type="EMBL" id="RAL59410.1"/>
    </source>
</evidence>
<dbReference type="Proteomes" id="UP000249056">
    <property type="component" value="Unassembled WGS sequence"/>
</dbReference>
<reference evidence="2 3" key="1">
    <citation type="submission" date="2018-06" db="EMBL/GenBank/DDBJ databases">
        <title>Genome Sequence of the Brown Rot Fungal Pathogen Monilinia fructigena.</title>
        <authorList>
            <person name="Landi L."/>
            <person name="De Miccolis Angelini R.M."/>
            <person name="Pollastro S."/>
            <person name="Abate D."/>
            <person name="Faretra F."/>
            <person name="Romanazzi G."/>
        </authorList>
    </citation>
    <scope>NUCLEOTIDE SEQUENCE [LARGE SCALE GENOMIC DNA]</scope>
    <source>
        <strain evidence="2 3">Mfrg269</strain>
    </source>
</reference>
<dbReference type="EMBL" id="QKRW01000053">
    <property type="protein sequence ID" value="RAL59410.1"/>
    <property type="molecule type" value="Genomic_DNA"/>
</dbReference>